<keyword evidence="1" id="KW-1133">Transmembrane helix</keyword>
<sequence>MAAMKTIEPIFSPRFKLPVHLMQMVLAIVVIALSAARLLMKNAPRGRSTTMGIGMGAKSLVIILYQLLAQHYEPFRRWHSLKAYMILNIMEIVFWAAVAFMSLQANTKICIGTSCALGWVIFVVSIVLSMLAKYAAIGSYLDFRYFRANGIERYAKVSTEAENGQSLERIRTR</sequence>
<keyword evidence="1" id="KW-0812">Transmembrane</keyword>
<evidence type="ECO:0008006" key="4">
    <source>
        <dbReference type="Google" id="ProtNLM"/>
    </source>
</evidence>
<protein>
    <recommendedName>
        <fullName evidence="4">MARVEL domain-containing protein</fullName>
    </recommendedName>
</protein>
<feature type="transmembrane region" description="Helical" evidence="1">
    <location>
        <begin position="115"/>
        <end position="137"/>
    </location>
</feature>
<gene>
    <name evidence="2" type="ORF">DNG_10481</name>
</gene>
<name>A0AAE8T0B5_9PEZI</name>
<evidence type="ECO:0000313" key="3">
    <source>
        <dbReference type="Proteomes" id="UP001187682"/>
    </source>
</evidence>
<evidence type="ECO:0000256" key="1">
    <source>
        <dbReference type="SAM" id="Phobius"/>
    </source>
</evidence>
<organism evidence="2 3">
    <name type="scientific">Cephalotrichum gorgonifer</name>
    <dbReference type="NCBI Taxonomy" id="2041049"/>
    <lineage>
        <taxon>Eukaryota</taxon>
        <taxon>Fungi</taxon>
        <taxon>Dikarya</taxon>
        <taxon>Ascomycota</taxon>
        <taxon>Pezizomycotina</taxon>
        <taxon>Sordariomycetes</taxon>
        <taxon>Hypocreomycetidae</taxon>
        <taxon>Microascales</taxon>
        <taxon>Microascaceae</taxon>
        <taxon>Cephalotrichum</taxon>
    </lineage>
</organism>
<evidence type="ECO:0000313" key="2">
    <source>
        <dbReference type="EMBL" id="SPO07786.1"/>
    </source>
</evidence>
<comment type="caution">
    <text evidence="2">The sequence shown here is derived from an EMBL/GenBank/DDBJ whole genome shotgun (WGS) entry which is preliminary data.</text>
</comment>
<proteinExistence type="predicted"/>
<feature type="transmembrane region" description="Helical" evidence="1">
    <location>
        <begin position="51"/>
        <end position="69"/>
    </location>
</feature>
<dbReference type="Proteomes" id="UP001187682">
    <property type="component" value="Unassembled WGS sequence"/>
</dbReference>
<feature type="transmembrane region" description="Helical" evidence="1">
    <location>
        <begin position="20"/>
        <end position="39"/>
    </location>
</feature>
<accession>A0AAE8T0B5</accession>
<dbReference type="EMBL" id="ONZQ02000027">
    <property type="protein sequence ID" value="SPO07786.1"/>
    <property type="molecule type" value="Genomic_DNA"/>
</dbReference>
<dbReference type="AlphaFoldDB" id="A0AAE8T0B5"/>
<keyword evidence="3" id="KW-1185">Reference proteome</keyword>
<reference evidence="2" key="1">
    <citation type="submission" date="2018-03" db="EMBL/GenBank/DDBJ databases">
        <authorList>
            <person name="Guldener U."/>
        </authorList>
    </citation>
    <scope>NUCLEOTIDE SEQUENCE</scope>
</reference>
<keyword evidence="1" id="KW-0472">Membrane</keyword>
<feature type="transmembrane region" description="Helical" evidence="1">
    <location>
        <begin position="81"/>
        <end position="103"/>
    </location>
</feature>